<proteinExistence type="predicted"/>
<gene>
    <name evidence="1" type="ORF">LDLAKGPJ_00064</name>
</gene>
<organism evidence="1 2">
    <name type="scientific">Methanophagales virus GBV301</name>
    <dbReference type="NCBI Taxonomy" id="2999280"/>
    <lineage>
        <taxon>Viruses</taxon>
        <taxon>Duplodnaviria</taxon>
        <taxon>Heunggongvirae</taxon>
        <taxon>Uroviricota</taxon>
        <taxon>Caudoviricetes</taxon>
        <taxon>Nakonvirales</taxon>
        <taxon>Ekchuahviridae</taxon>
        <taxon>Kukulkanvirus</taxon>
        <taxon>Kukulkanvirus guaymasense</taxon>
    </lineage>
</organism>
<protein>
    <submittedName>
        <fullName evidence="1">Uncharacterized protein</fullName>
    </submittedName>
</protein>
<sequence length="60" mass="6904">MSKLVVKPNAKSPETGSLYIRYKDGELGYLRFIPKCEMSLIKQDGLITRDRRECKLTLLS</sequence>
<dbReference type="EMBL" id="OP880252">
    <property type="protein sequence ID" value="WAE39488.1"/>
    <property type="molecule type" value="Genomic_DNA"/>
</dbReference>
<reference evidence="1 2" key="1">
    <citation type="submission" date="2022-10" db="EMBL/GenBank/DDBJ databases">
        <title>Evolutionary Diversification of Methanotrophic Ca. Methanophagales (ANME-1) and Their Expansive Virome.</title>
        <authorList>
            <person name="Laso-Perez R."/>
            <person name="Wu F."/>
            <person name="Cremiere A."/>
            <person name="Speth D.R."/>
            <person name="Magyar J.S."/>
            <person name="Krupovic M."/>
            <person name="Orphan V.J."/>
        </authorList>
    </citation>
    <scope>NUCLEOTIDE SEQUENCE [LARGE SCALE GENOMIC DNA]</scope>
</reference>
<dbReference type="Proteomes" id="UP001156259">
    <property type="component" value="Segment"/>
</dbReference>
<name>A0A9E9A5Q9_9CAUD</name>
<accession>A0A9E9A5Q9</accession>
<evidence type="ECO:0000313" key="2">
    <source>
        <dbReference type="Proteomes" id="UP001156259"/>
    </source>
</evidence>
<evidence type="ECO:0000313" key="1">
    <source>
        <dbReference type="EMBL" id="WAE39488.1"/>
    </source>
</evidence>
<keyword evidence="2" id="KW-1185">Reference proteome</keyword>